<gene>
    <name evidence="1" type="ORF">CA163_09120</name>
</gene>
<comment type="caution">
    <text evidence="1">The sequence shown here is derived from an EMBL/GenBank/DDBJ whole genome shotgun (WGS) entry which is preliminary data.</text>
</comment>
<name>A0A227JFL4_VIBPH</name>
<dbReference type="GO" id="GO:1990281">
    <property type="term" value="C:efflux pump complex"/>
    <property type="evidence" value="ECO:0007669"/>
    <property type="project" value="TreeGrafter"/>
</dbReference>
<proteinExistence type="predicted"/>
<dbReference type="PANTHER" id="PTHR30469:SF20">
    <property type="entry name" value="EFFLUX RND TRANSPORTER PERIPLASMIC ADAPTOR SUBUNIT"/>
    <property type="match status" value="1"/>
</dbReference>
<dbReference type="GO" id="GO:0015562">
    <property type="term" value="F:efflux transmembrane transporter activity"/>
    <property type="evidence" value="ECO:0007669"/>
    <property type="project" value="TreeGrafter"/>
</dbReference>
<dbReference type="EMBL" id="NIXT01000402">
    <property type="protein sequence ID" value="OXE33137.1"/>
    <property type="molecule type" value="Genomic_DNA"/>
</dbReference>
<accession>A0A227JFL4</accession>
<feature type="non-terminal residue" evidence="1">
    <location>
        <position position="106"/>
    </location>
</feature>
<evidence type="ECO:0000313" key="2">
    <source>
        <dbReference type="Proteomes" id="UP000214596"/>
    </source>
</evidence>
<dbReference type="AlphaFoldDB" id="A0A227JFL4"/>
<dbReference type="SUPFAM" id="SSF111369">
    <property type="entry name" value="HlyD-like secretion proteins"/>
    <property type="match status" value="1"/>
</dbReference>
<dbReference type="Gene3D" id="2.40.50.100">
    <property type="match status" value="1"/>
</dbReference>
<dbReference type="PANTHER" id="PTHR30469">
    <property type="entry name" value="MULTIDRUG RESISTANCE PROTEIN MDTA"/>
    <property type="match status" value="1"/>
</dbReference>
<evidence type="ECO:0000313" key="1">
    <source>
        <dbReference type="EMBL" id="OXE33137.1"/>
    </source>
</evidence>
<organism evidence="1 2">
    <name type="scientific">Vibrio parahaemolyticus</name>
    <dbReference type="NCBI Taxonomy" id="670"/>
    <lineage>
        <taxon>Bacteria</taxon>
        <taxon>Pseudomonadati</taxon>
        <taxon>Pseudomonadota</taxon>
        <taxon>Gammaproteobacteria</taxon>
        <taxon>Vibrionales</taxon>
        <taxon>Vibrionaceae</taxon>
        <taxon>Vibrio</taxon>
    </lineage>
</organism>
<dbReference type="PROSITE" id="PS51257">
    <property type="entry name" value="PROKAR_LIPOPROTEIN"/>
    <property type="match status" value="1"/>
</dbReference>
<reference evidence="1 2" key="1">
    <citation type="journal article" date="2017" name="Appl. Environ. Microbiol.">
        <title>Parallel evolution of two clades of a major Atlantic endemic Vibrio parahaemolyticus pathogen lineage by independent acquisition of related pathogenicity islands.</title>
        <authorList>
            <person name="Xu F."/>
            <person name="Gonzalez-Escalona N."/>
            <person name="Drees K.P."/>
            <person name="Sebra R.P."/>
            <person name="Cooper V.S."/>
            <person name="Jones S.H."/>
            <person name="Whistler C.A."/>
        </authorList>
    </citation>
    <scope>NUCLEOTIDE SEQUENCE [LARGE SCALE GENOMIC DNA]</scope>
    <source>
        <strain evidence="1 2">MAVP-3</strain>
    </source>
</reference>
<dbReference type="Proteomes" id="UP000214596">
    <property type="component" value="Unassembled WGS sequence"/>
</dbReference>
<protein>
    <submittedName>
        <fullName evidence="1">Efflux transporter periplasmic adaptor subunit</fullName>
    </submittedName>
</protein>
<sequence>MNYKMAPKLWSHLMNHQIKTAALSTIALSLLGCNQAQPQVEEPSASRPVQVIEVNERNEELNKSFSGIVKAKETASLSFRVPGTVESVFVNKGSVVEKGQVIATLD</sequence>